<gene>
    <name evidence="2" type="ORF">Tco_1045455</name>
</gene>
<reference evidence="2" key="2">
    <citation type="submission" date="2022-01" db="EMBL/GenBank/DDBJ databases">
        <authorList>
            <person name="Yamashiro T."/>
            <person name="Shiraishi A."/>
            <person name="Satake H."/>
            <person name="Nakayama K."/>
        </authorList>
    </citation>
    <scope>NUCLEOTIDE SEQUENCE</scope>
</reference>
<name>A0ABQ5GTQ8_9ASTR</name>
<evidence type="ECO:0000313" key="3">
    <source>
        <dbReference type="Proteomes" id="UP001151760"/>
    </source>
</evidence>
<comment type="caution">
    <text evidence="2">The sequence shown here is derived from an EMBL/GenBank/DDBJ whole genome shotgun (WGS) entry which is preliminary data.</text>
</comment>
<protein>
    <submittedName>
        <fullName evidence="2">Uncharacterized protein</fullName>
    </submittedName>
</protein>
<dbReference type="Proteomes" id="UP001151760">
    <property type="component" value="Unassembled WGS sequence"/>
</dbReference>
<organism evidence="2 3">
    <name type="scientific">Tanacetum coccineum</name>
    <dbReference type="NCBI Taxonomy" id="301880"/>
    <lineage>
        <taxon>Eukaryota</taxon>
        <taxon>Viridiplantae</taxon>
        <taxon>Streptophyta</taxon>
        <taxon>Embryophyta</taxon>
        <taxon>Tracheophyta</taxon>
        <taxon>Spermatophyta</taxon>
        <taxon>Magnoliopsida</taxon>
        <taxon>eudicotyledons</taxon>
        <taxon>Gunneridae</taxon>
        <taxon>Pentapetalae</taxon>
        <taxon>asterids</taxon>
        <taxon>campanulids</taxon>
        <taxon>Asterales</taxon>
        <taxon>Asteraceae</taxon>
        <taxon>Asteroideae</taxon>
        <taxon>Anthemideae</taxon>
        <taxon>Anthemidinae</taxon>
        <taxon>Tanacetum</taxon>
    </lineage>
</organism>
<evidence type="ECO:0000313" key="2">
    <source>
        <dbReference type="EMBL" id="GJT78730.1"/>
    </source>
</evidence>
<reference evidence="2" key="1">
    <citation type="journal article" date="2022" name="Int. J. Mol. Sci.">
        <title>Draft Genome of Tanacetum Coccineum: Genomic Comparison of Closely Related Tanacetum-Family Plants.</title>
        <authorList>
            <person name="Yamashiro T."/>
            <person name="Shiraishi A."/>
            <person name="Nakayama K."/>
            <person name="Satake H."/>
        </authorList>
    </citation>
    <scope>NUCLEOTIDE SEQUENCE</scope>
</reference>
<proteinExistence type="predicted"/>
<accession>A0ABQ5GTQ8</accession>
<sequence>MGEPLSPDRVFDFPTDEPGPHPAYDFFTPGPLPGYAGNPNNNNNGWIEADVRLLGELEVVADEPMVGPMVDEVVEPIVEAKEQMIAPVIGMDEDIAMLFGDDEIEDDDSEGFDEEEV</sequence>
<evidence type="ECO:0000256" key="1">
    <source>
        <dbReference type="SAM" id="MobiDB-lite"/>
    </source>
</evidence>
<dbReference type="EMBL" id="BQNB010018829">
    <property type="protein sequence ID" value="GJT78730.1"/>
    <property type="molecule type" value="Genomic_DNA"/>
</dbReference>
<keyword evidence="3" id="KW-1185">Reference proteome</keyword>
<feature type="region of interest" description="Disordered" evidence="1">
    <location>
        <begin position="1"/>
        <end position="23"/>
    </location>
</feature>